<gene>
    <name evidence="2" type="ORF">FNV43_RR25603</name>
</gene>
<sequence length="171" mass="18737">MGVICALDRNSSSNSSQNSSNDGNKGGVPNSNYVVPLDKSFSLSSSSCITRPLAEILRDLNKRIPENIIGTPSHAAATDTPITTTFIPWYHANRMLSFYAPGWCGEIRDVIFSDNGSVTVVYRVTIRGSDGELESVLCFTFHMTLTNVTLCFGVFSFELNGSHLLRMKPYS</sequence>
<dbReference type="PANTHER" id="PTHR34050">
    <property type="entry name" value="DNA REPAIR RAD52-LIKE PROTEIN 2, CHLOROPLASTIC"/>
    <property type="match status" value="1"/>
</dbReference>
<keyword evidence="3" id="KW-1185">Reference proteome</keyword>
<feature type="compositionally biased region" description="Low complexity" evidence="1">
    <location>
        <begin position="10"/>
        <end position="21"/>
    </location>
</feature>
<organism evidence="2 3">
    <name type="scientific">Rhamnella rubrinervis</name>
    <dbReference type="NCBI Taxonomy" id="2594499"/>
    <lineage>
        <taxon>Eukaryota</taxon>
        <taxon>Viridiplantae</taxon>
        <taxon>Streptophyta</taxon>
        <taxon>Embryophyta</taxon>
        <taxon>Tracheophyta</taxon>
        <taxon>Spermatophyta</taxon>
        <taxon>Magnoliopsida</taxon>
        <taxon>eudicotyledons</taxon>
        <taxon>Gunneridae</taxon>
        <taxon>Pentapetalae</taxon>
        <taxon>rosids</taxon>
        <taxon>fabids</taxon>
        <taxon>Rosales</taxon>
        <taxon>Rhamnaceae</taxon>
        <taxon>rhamnoid group</taxon>
        <taxon>Rhamneae</taxon>
        <taxon>Rhamnella</taxon>
    </lineage>
</organism>
<accession>A0A8K0GNJ0</accession>
<dbReference type="EMBL" id="VOIH02000012">
    <property type="protein sequence ID" value="KAF3430873.1"/>
    <property type="molecule type" value="Genomic_DNA"/>
</dbReference>
<feature type="region of interest" description="Disordered" evidence="1">
    <location>
        <begin position="7"/>
        <end position="29"/>
    </location>
</feature>
<dbReference type="PANTHER" id="PTHR34050:SF3">
    <property type="entry name" value="DNA REPAIR RAD52-LIKE PROTEIN 2, CHLOROPLASTIC"/>
    <property type="match status" value="1"/>
</dbReference>
<name>A0A8K0GNJ0_9ROSA</name>
<reference evidence="2" key="1">
    <citation type="submission" date="2020-03" db="EMBL/GenBank/DDBJ databases">
        <title>A high-quality chromosome-level genome assembly of a woody plant with both climbing and erect habits, Rhamnella rubrinervis.</title>
        <authorList>
            <person name="Lu Z."/>
            <person name="Yang Y."/>
            <person name="Zhu X."/>
            <person name="Sun Y."/>
        </authorList>
    </citation>
    <scope>NUCLEOTIDE SEQUENCE</scope>
    <source>
        <strain evidence="2">BYM</strain>
        <tissue evidence="2">Leaf</tissue>
    </source>
</reference>
<protein>
    <submittedName>
        <fullName evidence="2">Uncharacterized protein</fullName>
    </submittedName>
</protein>
<evidence type="ECO:0000313" key="3">
    <source>
        <dbReference type="Proteomes" id="UP000796880"/>
    </source>
</evidence>
<dbReference type="GO" id="GO:0000724">
    <property type="term" value="P:double-strand break repair via homologous recombination"/>
    <property type="evidence" value="ECO:0007669"/>
    <property type="project" value="InterPro"/>
</dbReference>
<evidence type="ECO:0000256" key="1">
    <source>
        <dbReference type="SAM" id="MobiDB-lite"/>
    </source>
</evidence>
<dbReference type="Proteomes" id="UP000796880">
    <property type="component" value="Unassembled WGS sequence"/>
</dbReference>
<comment type="caution">
    <text evidence="2">The sequence shown here is derived from an EMBL/GenBank/DDBJ whole genome shotgun (WGS) entry which is preliminary data.</text>
</comment>
<proteinExistence type="predicted"/>
<dbReference type="InterPro" id="IPR037489">
    <property type="entry name" value="RAD52-like"/>
</dbReference>
<dbReference type="GO" id="GO:0003677">
    <property type="term" value="F:DNA binding"/>
    <property type="evidence" value="ECO:0007669"/>
    <property type="project" value="InterPro"/>
</dbReference>
<evidence type="ECO:0000313" key="2">
    <source>
        <dbReference type="EMBL" id="KAF3430873.1"/>
    </source>
</evidence>
<dbReference type="AlphaFoldDB" id="A0A8K0GNJ0"/>
<dbReference type="OrthoDB" id="1935514at2759"/>